<evidence type="ECO:0000256" key="9">
    <source>
        <dbReference type="ARBA" id="ARBA00022989"/>
    </source>
</evidence>
<protein>
    <submittedName>
        <fullName evidence="15">PTS system glucose-specific EIICBA component family protein</fullName>
    </submittedName>
</protein>
<dbReference type="GO" id="GO:0090563">
    <property type="term" value="F:protein-phosphocysteine-sugar phosphotransferase activity"/>
    <property type="evidence" value="ECO:0007669"/>
    <property type="project" value="TreeGrafter"/>
</dbReference>
<feature type="transmembrane region" description="Helical" evidence="12">
    <location>
        <begin position="373"/>
        <end position="398"/>
    </location>
</feature>
<feature type="transmembrane region" description="Helical" evidence="12">
    <location>
        <begin position="308"/>
        <end position="330"/>
    </location>
</feature>
<keyword evidence="4" id="KW-0762">Sugar transport</keyword>
<keyword evidence="8" id="KW-0418">Kinase</keyword>
<evidence type="ECO:0000259" key="14">
    <source>
        <dbReference type="PROSITE" id="PS51103"/>
    </source>
</evidence>
<evidence type="ECO:0000313" key="15">
    <source>
        <dbReference type="EMBL" id="EFF41553.1"/>
    </source>
</evidence>
<dbReference type="InterPro" id="IPR050429">
    <property type="entry name" value="PTS_Glucose_EIICBA"/>
</dbReference>
<comment type="subcellular location">
    <subcellularLocation>
        <location evidence="1">Cell membrane</location>
        <topology evidence="1">Multi-pass membrane protein</topology>
    </subcellularLocation>
</comment>
<comment type="caution">
    <text evidence="15">The sequence shown here is derived from an EMBL/GenBank/DDBJ whole genome shotgun (WGS) entry which is preliminary data.</text>
</comment>
<dbReference type="GO" id="GO:0016301">
    <property type="term" value="F:kinase activity"/>
    <property type="evidence" value="ECO:0007669"/>
    <property type="project" value="UniProtKB-KW"/>
</dbReference>
<evidence type="ECO:0000313" key="16">
    <source>
        <dbReference type="Proteomes" id="UP000004757"/>
    </source>
</evidence>
<evidence type="ECO:0000256" key="2">
    <source>
        <dbReference type="ARBA" id="ARBA00022448"/>
    </source>
</evidence>
<sequence>MHTVTKNSSFMSYFRRLMERLGKVGKALMFPIAVLPIAAILLRIGADIPASNAAGVESEFAAAIGFLITKAGGIVFDNLPILFAIGLAFGFTKDNRGEAAFAGFIAMVLLVALMSDGGLPHLIYKNLDLGASVLVDAKDPNSAYYGFRALFGGKYNAVVAGNVLNGIIVGSITAFIYNRIHGVELPKLLAFFAGRRLVPAFVILAVLIFSVLWAVIFPWIGFVIYLISDALYKGANSGFVARASIMGAYGFINRLLIPFGLHHIPNNLFWFQLGSFPTGKIVDGKEVLAHGDIFVFLNGVAKDNPGGIFQAGFFPTMMFGLPAIVAAFYLTAKDREQKVRVLAMYGSAALVSFLSGITEPIEFAFMFVSPVLYFVHAVLTGVFAFITGLFGIQIGFGFSAGFMDYALSFPKSLAIIAQSSIFTDNATRALFAHPGWIIPIGAVCALTYFLVAYVMIKKLNLNTPGRGTNLIELPGEGDEVMVASGGNLSLKAKMIVLGYGGWDNIEEYSNCSTRLRYIVKDGSKVNESVLKKAGAMGVVRLSDKSIQTIVGVEAESINNEIVENIGTEI</sequence>
<dbReference type="GO" id="GO:0005886">
    <property type="term" value="C:plasma membrane"/>
    <property type="evidence" value="ECO:0007669"/>
    <property type="project" value="UniProtKB-SubCell"/>
</dbReference>
<reference evidence="15 16" key="1">
    <citation type="submission" date="2010-03" db="EMBL/GenBank/DDBJ databases">
        <authorList>
            <person name="Glass J.I."/>
            <person name="Benders G.A."/>
            <person name="Durkin A.S."/>
            <person name="Farmerie W.G."/>
            <person name="Hlavinka K."/>
            <person name="Hostetler J."/>
            <person name="Jackson J."/>
            <person name="May M.A."/>
            <person name="Miller R.H."/>
            <person name="Paralanov V."/>
            <person name="Radune D."/>
            <person name="Szczypinski B."/>
            <person name="Brown D.R."/>
        </authorList>
    </citation>
    <scope>NUCLEOTIDE SEQUENCE [LARGE SCALE GENOMIC DNA]</scope>
    <source>
        <strain evidence="15 16">A21JP2</strain>
    </source>
</reference>
<dbReference type="InterPro" id="IPR003352">
    <property type="entry name" value="PTS_EIIC"/>
</dbReference>
<dbReference type="InterPro" id="IPR013013">
    <property type="entry name" value="PTS_EIIC_1"/>
</dbReference>
<name>D4XVS5_9BACT</name>
<evidence type="ECO:0000256" key="10">
    <source>
        <dbReference type="ARBA" id="ARBA00023136"/>
    </source>
</evidence>
<dbReference type="InterPro" id="IPR018113">
    <property type="entry name" value="PTrfase_EIIB_Cys"/>
</dbReference>
<dbReference type="InterPro" id="IPR036878">
    <property type="entry name" value="Glu_permease_IIB"/>
</dbReference>
<dbReference type="InterPro" id="IPR001996">
    <property type="entry name" value="PTS_IIB_1"/>
</dbReference>
<dbReference type="OrthoDB" id="9764327at2"/>
<dbReference type="EMBL" id="ADNC01000011">
    <property type="protein sequence ID" value="EFF41553.1"/>
    <property type="molecule type" value="Genomic_DNA"/>
</dbReference>
<evidence type="ECO:0000256" key="3">
    <source>
        <dbReference type="ARBA" id="ARBA00022475"/>
    </source>
</evidence>
<evidence type="ECO:0000256" key="5">
    <source>
        <dbReference type="ARBA" id="ARBA00022679"/>
    </source>
</evidence>
<feature type="active site" description="Phosphocysteine intermediate; for EIIB activity" evidence="11">
    <location>
        <position position="511"/>
    </location>
</feature>
<feature type="domain" description="PTS EIIB type-1" evidence="13">
    <location>
        <begin position="489"/>
        <end position="569"/>
    </location>
</feature>
<keyword evidence="5" id="KW-0808">Transferase</keyword>
<dbReference type="Pfam" id="PF00367">
    <property type="entry name" value="PTS_EIIB"/>
    <property type="match status" value="1"/>
</dbReference>
<evidence type="ECO:0000256" key="8">
    <source>
        <dbReference type="ARBA" id="ARBA00022777"/>
    </source>
</evidence>
<dbReference type="Pfam" id="PF02378">
    <property type="entry name" value="PTS_EIIC"/>
    <property type="match status" value="1"/>
</dbReference>
<evidence type="ECO:0000256" key="12">
    <source>
        <dbReference type="SAM" id="Phobius"/>
    </source>
</evidence>
<dbReference type="STRING" id="747682.MALL_0212"/>
<accession>D4XVS5</accession>
<dbReference type="CDD" id="cd00212">
    <property type="entry name" value="PTS_IIB_glc"/>
    <property type="match status" value="1"/>
</dbReference>
<dbReference type="Proteomes" id="UP000004757">
    <property type="component" value="Unassembled WGS sequence"/>
</dbReference>
<keyword evidence="10 12" id="KW-0472">Membrane</keyword>
<keyword evidence="3" id="KW-1003">Cell membrane</keyword>
<keyword evidence="6" id="KW-0598">Phosphotransferase system</keyword>
<dbReference type="GO" id="GO:0008982">
    <property type="term" value="F:protein-N(PI)-phosphohistidine-sugar phosphotransferase activity"/>
    <property type="evidence" value="ECO:0007669"/>
    <property type="project" value="InterPro"/>
</dbReference>
<feature type="transmembrane region" description="Helical" evidence="12">
    <location>
        <begin position="63"/>
        <end position="89"/>
    </location>
</feature>
<feature type="transmembrane region" description="Helical" evidence="12">
    <location>
        <begin position="155"/>
        <end position="177"/>
    </location>
</feature>
<dbReference type="NCBIfam" id="TIGR00826">
    <property type="entry name" value="EIIB_glc"/>
    <property type="match status" value="1"/>
</dbReference>
<dbReference type="Gene3D" id="3.30.1360.60">
    <property type="entry name" value="Glucose permease domain IIB"/>
    <property type="match status" value="1"/>
</dbReference>
<dbReference type="SUPFAM" id="SSF55604">
    <property type="entry name" value="Glucose permease domain IIB"/>
    <property type="match status" value="1"/>
</dbReference>
<evidence type="ECO:0000256" key="7">
    <source>
        <dbReference type="ARBA" id="ARBA00022692"/>
    </source>
</evidence>
<dbReference type="PROSITE" id="PS51103">
    <property type="entry name" value="PTS_EIIC_TYPE_1"/>
    <property type="match status" value="1"/>
</dbReference>
<evidence type="ECO:0000256" key="6">
    <source>
        <dbReference type="ARBA" id="ARBA00022683"/>
    </source>
</evidence>
<feature type="transmembrane region" description="Helical" evidence="12">
    <location>
        <begin position="435"/>
        <end position="456"/>
    </location>
</feature>
<proteinExistence type="predicted"/>
<keyword evidence="2" id="KW-0813">Transport</keyword>
<evidence type="ECO:0000256" key="4">
    <source>
        <dbReference type="ARBA" id="ARBA00022597"/>
    </source>
</evidence>
<evidence type="ECO:0000256" key="1">
    <source>
        <dbReference type="ARBA" id="ARBA00004651"/>
    </source>
</evidence>
<dbReference type="GO" id="GO:0009401">
    <property type="term" value="P:phosphoenolpyruvate-dependent sugar phosphotransferase system"/>
    <property type="evidence" value="ECO:0007669"/>
    <property type="project" value="UniProtKB-KW"/>
</dbReference>
<dbReference type="eggNOG" id="COG1264">
    <property type="taxonomic scope" value="Bacteria"/>
</dbReference>
<keyword evidence="9 12" id="KW-1133">Transmembrane helix</keyword>
<gene>
    <name evidence="15" type="ORF">MALL_0212</name>
</gene>
<feature type="transmembrane region" description="Helical" evidence="12">
    <location>
        <begin position="101"/>
        <end position="124"/>
    </location>
</feature>
<evidence type="ECO:0000256" key="11">
    <source>
        <dbReference type="PROSITE-ProRule" id="PRU00421"/>
    </source>
</evidence>
<dbReference type="RefSeq" id="WP_005683461.1">
    <property type="nucleotide sequence ID" value="NZ_ADNC01000011.1"/>
</dbReference>
<dbReference type="AlphaFoldDB" id="D4XVS5"/>
<evidence type="ECO:0000259" key="13">
    <source>
        <dbReference type="PROSITE" id="PS51098"/>
    </source>
</evidence>
<keyword evidence="7 12" id="KW-0812">Transmembrane</keyword>
<keyword evidence="16" id="KW-1185">Reference proteome</keyword>
<dbReference type="PROSITE" id="PS51098">
    <property type="entry name" value="PTS_EIIB_TYPE_1"/>
    <property type="match status" value="1"/>
</dbReference>
<dbReference type="eggNOG" id="COG1263">
    <property type="taxonomic scope" value="Bacteria"/>
</dbReference>
<dbReference type="PANTHER" id="PTHR30009">
    <property type="entry name" value="CYTOCHROME C-TYPE SYNTHESIS PROTEIN AND PTS TRANSMEMBRANE COMPONENT"/>
    <property type="match status" value="1"/>
</dbReference>
<organism evidence="15 16">
    <name type="scientific">Mycoplasmopsis alligatoris A21JP2</name>
    <dbReference type="NCBI Taxonomy" id="747682"/>
    <lineage>
        <taxon>Bacteria</taxon>
        <taxon>Bacillati</taxon>
        <taxon>Mycoplasmatota</taxon>
        <taxon>Mycoplasmoidales</taxon>
        <taxon>Metamycoplasmataceae</taxon>
        <taxon>Mycoplasmopsis</taxon>
    </lineage>
</organism>
<feature type="transmembrane region" description="Helical" evidence="12">
    <location>
        <begin position="197"/>
        <end position="227"/>
    </location>
</feature>
<feature type="domain" description="PTS EIIC type-1" evidence="14">
    <location>
        <begin position="15"/>
        <end position="468"/>
    </location>
</feature>